<dbReference type="EMBL" id="UINC01042980">
    <property type="protein sequence ID" value="SVB46345.1"/>
    <property type="molecule type" value="Genomic_DNA"/>
</dbReference>
<dbReference type="AlphaFoldDB" id="A0A382E7D2"/>
<evidence type="ECO:0000313" key="1">
    <source>
        <dbReference type="EMBL" id="SVB46345.1"/>
    </source>
</evidence>
<protein>
    <submittedName>
        <fullName evidence="1">Uncharacterized protein</fullName>
    </submittedName>
</protein>
<accession>A0A382E7D2</accession>
<reference evidence="1" key="1">
    <citation type="submission" date="2018-05" db="EMBL/GenBank/DDBJ databases">
        <authorList>
            <person name="Lanie J.A."/>
            <person name="Ng W.-L."/>
            <person name="Kazmierczak K.M."/>
            <person name="Andrzejewski T.M."/>
            <person name="Davidsen T.M."/>
            <person name="Wayne K.J."/>
            <person name="Tettelin H."/>
            <person name="Glass J.I."/>
            <person name="Rusch D."/>
            <person name="Podicherti R."/>
            <person name="Tsui H.-C.T."/>
            <person name="Winkler M.E."/>
        </authorList>
    </citation>
    <scope>NUCLEOTIDE SEQUENCE</scope>
</reference>
<name>A0A382E7D2_9ZZZZ</name>
<gene>
    <name evidence="1" type="ORF">METZ01_LOCUS199199</name>
</gene>
<proteinExistence type="predicted"/>
<sequence length="201" mass="21850">MPKGLWAGMALGAFGLGAARFLLVPPPEATHFHANWAIYIDGERLDLSGQRYMEEVSSCYTVDGEVTPQARIHMHEGNHDVVHIHHLGTTWGHLANNLGIGLGEGYLILTDGTRIFDGEEGRFSYILNGRALTAAHNELVASEDRLLISYGSESLDELGTGGFDQVTTTAAEYNTREDPATCSGSSEPLGFWGRLKSAFWG</sequence>
<organism evidence="1">
    <name type="scientific">marine metagenome</name>
    <dbReference type="NCBI Taxonomy" id="408172"/>
    <lineage>
        <taxon>unclassified sequences</taxon>
        <taxon>metagenomes</taxon>
        <taxon>ecological metagenomes</taxon>
    </lineage>
</organism>